<dbReference type="InterPro" id="IPR006311">
    <property type="entry name" value="TAT_signal"/>
</dbReference>
<keyword evidence="4" id="KW-1015">Disulfide bond</keyword>
<comment type="similarity">
    <text evidence="1">Belongs to the thioredoxin family. DsbA subfamily.</text>
</comment>
<sequence>MKRRQIMLGTAALATLAVGGGAFLMPNPARAEEQVFEDDRILGDPAAPVTIIEYASLTCPHCARFHSDTLPPLKDSWIKDGRARLVYRDYPLDRVALTGAMIAHCFDGDRAYFAFVDMLYQQQARWSRAENPLEELASLAKIGGMSRERFDACLQDEAQLNRILEKLKHAQETYKIEATPSFVIGGEVYRGGRSFEDLEKILEGVAPKT</sequence>
<feature type="signal peptide" evidence="6">
    <location>
        <begin position="1"/>
        <end position="31"/>
    </location>
</feature>
<evidence type="ECO:0000256" key="4">
    <source>
        <dbReference type="ARBA" id="ARBA00023157"/>
    </source>
</evidence>
<dbReference type="GO" id="GO:0016491">
    <property type="term" value="F:oxidoreductase activity"/>
    <property type="evidence" value="ECO:0007669"/>
    <property type="project" value="UniProtKB-KW"/>
</dbReference>
<evidence type="ECO:0000256" key="1">
    <source>
        <dbReference type="ARBA" id="ARBA00005791"/>
    </source>
</evidence>
<evidence type="ECO:0000259" key="7">
    <source>
        <dbReference type="Pfam" id="PF13462"/>
    </source>
</evidence>
<keyword evidence="3" id="KW-0560">Oxidoreductase</keyword>
<accession>A0A839STY4</accession>
<dbReference type="InterPro" id="IPR012336">
    <property type="entry name" value="Thioredoxin-like_fold"/>
</dbReference>
<keyword evidence="2 6" id="KW-0732">Signal</keyword>
<dbReference type="InterPro" id="IPR036249">
    <property type="entry name" value="Thioredoxin-like_sf"/>
</dbReference>
<evidence type="ECO:0000256" key="2">
    <source>
        <dbReference type="ARBA" id="ARBA00022729"/>
    </source>
</evidence>
<dbReference type="GO" id="GO:0016853">
    <property type="term" value="F:isomerase activity"/>
    <property type="evidence" value="ECO:0007669"/>
    <property type="project" value="UniProtKB-KW"/>
</dbReference>
<protein>
    <submittedName>
        <fullName evidence="8">Protein-disulfide isomerase</fullName>
    </submittedName>
</protein>
<dbReference type="RefSeq" id="WP_183416781.1">
    <property type="nucleotide sequence ID" value="NZ_JACHXA010000006.1"/>
</dbReference>
<keyword evidence="5" id="KW-0676">Redox-active center</keyword>
<dbReference type="PANTHER" id="PTHR13887">
    <property type="entry name" value="GLUTATHIONE S-TRANSFERASE KAPPA"/>
    <property type="match status" value="1"/>
</dbReference>
<evidence type="ECO:0000256" key="5">
    <source>
        <dbReference type="ARBA" id="ARBA00023284"/>
    </source>
</evidence>
<name>A0A839STY4_9PROT</name>
<feature type="chain" id="PRO_5032415264" evidence="6">
    <location>
        <begin position="32"/>
        <end position="209"/>
    </location>
</feature>
<keyword evidence="8" id="KW-0413">Isomerase</keyword>
<organism evidence="8 9">
    <name type="scientific">Limibacillus halophilus</name>
    <dbReference type="NCBI Taxonomy" id="1579333"/>
    <lineage>
        <taxon>Bacteria</taxon>
        <taxon>Pseudomonadati</taxon>
        <taxon>Pseudomonadota</taxon>
        <taxon>Alphaproteobacteria</taxon>
        <taxon>Rhodospirillales</taxon>
        <taxon>Rhodovibrionaceae</taxon>
        <taxon>Limibacillus</taxon>
    </lineage>
</organism>
<evidence type="ECO:0000256" key="3">
    <source>
        <dbReference type="ARBA" id="ARBA00023002"/>
    </source>
</evidence>
<dbReference type="PROSITE" id="PS51318">
    <property type="entry name" value="TAT"/>
    <property type="match status" value="1"/>
</dbReference>
<dbReference type="Proteomes" id="UP000581135">
    <property type="component" value="Unassembled WGS sequence"/>
</dbReference>
<keyword evidence="9" id="KW-1185">Reference proteome</keyword>
<dbReference type="Pfam" id="PF13462">
    <property type="entry name" value="Thioredoxin_4"/>
    <property type="match status" value="1"/>
</dbReference>
<evidence type="ECO:0000313" key="8">
    <source>
        <dbReference type="EMBL" id="MBB3065952.1"/>
    </source>
</evidence>
<comment type="caution">
    <text evidence="8">The sequence shown here is derived from an EMBL/GenBank/DDBJ whole genome shotgun (WGS) entry which is preliminary data.</text>
</comment>
<dbReference type="Gene3D" id="3.40.30.10">
    <property type="entry name" value="Glutaredoxin"/>
    <property type="match status" value="1"/>
</dbReference>
<proteinExistence type="inferred from homology"/>
<feature type="domain" description="Thioredoxin-like fold" evidence="7">
    <location>
        <begin position="38"/>
        <end position="203"/>
    </location>
</feature>
<gene>
    <name evidence="8" type="ORF">FHR98_002255</name>
</gene>
<evidence type="ECO:0000256" key="6">
    <source>
        <dbReference type="SAM" id="SignalP"/>
    </source>
</evidence>
<dbReference type="EMBL" id="JACHXA010000006">
    <property type="protein sequence ID" value="MBB3065952.1"/>
    <property type="molecule type" value="Genomic_DNA"/>
</dbReference>
<reference evidence="8 9" key="1">
    <citation type="submission" date="2020-08" db="EMBL/GenBank/DDBJ databases">
        <title>Genomic Encyclopedia of Type Strains, Phase III (KMG-III): the genomes of soil and plant-associated and newly described type strains.</title>
        <authorList>
            <person name="Whitman W."/>
        </authorList>
    </citation>
    <scope>NUCLEOTIDE SEQUENCE [LARGE SCALE GENOMIC DNA]</scope>
    <source>
        <strain evidence="8 9">CECT 8803</strain>
    </source>
</reference>
<dbReference type="SUPFAM" id="SSF52833">
    <property type="entry name" value="Thioredoxin-like"/>
    <property type="match status" value="1"/>
</dbReference>
<dbReference type="AlphaFoldDB" id="A0A839STY4"/>
<dbReference type="PANTHER" id="PTHR13887:SF14">
    <property type="entry name" value="DISULFIDE BOND FORMATION PROTEIN D"/>
    <property type="match status" value="1"/>
</dbReference>
<evidence type="ECO:0000313" key="9">
    <source>
        <dbReference type="Proteomes" id="UP000581135"/>
    </source>
</evidence>